<dbReference type="SUPFAM" id="SSF118290">
    <property type="entry name" value="WRKY DNA-binding domain"/>
    <property type="match status" value="1"/>
</dbReference>
<keyword evidence="10" id="KW-1185">Reference proteome</keyword>
<organism evidence="9 10">
    <name type="scientific">Ilex paraguariensis</name>
    <name type="common">yerba mate</name>
    <dbReference type="NCBI Taxonomy" id="185542"/>
    <lineage>
        <taxon>Eukaryota</taxon>
        <taxon>Viridiplantae</taxon>
        <taxon>Streptophyta</taxon>
        <taxon>Embryophyta</taxon>
        <taxon>Tracheophyta</taxon>
        <taxon>Spermatophyta</taxon>
        <taxon>Magnoliopsida</taxon>
        <taxon>eudicotyledons</taxon>
        <taxon>Gunneridae</taxon>
        <taxon>Pentapetalae</taxon>
        <taxon>asterids</taxon>
        <taxon>campanulids</taxon>
        <taxon>Aquifoliales</taxon>
        <taxon>Aquifoliaceae</taxon>
        <taxon>Ilex</taxon>
    </lineage>
</organism>
<feature type="compositionally biased region" description="Basic and acidic residues" evidence="7">
    <location>
        <begin position="121"/>
        <end position="134"/>
    </location>
</feature>
<name>A0ABC8RS35_9AQUA</name>
<feature type="compositionally biased region" description="Polar residues" evidence="7">
    <location>
        <begin position="463"/>
        <end position="478"/>
    </location>
</feature>
<feature type="region of interest" description="Disordered" evidence="7">
    <location>
        <begin position="111"/>
        <end position="144"/>
    </location>
</feature>
<dbReference type="Proteomes" id="UP001642360">
    <property type="component" value="Unassembled WGS sequence"/>
</dbReference>
<protein>
    <recommendedName>
        <fullName evidence="8">WRKY domain-containing protein</fullName>
    </recommendedName>
</protein>
<feature type="region of interest" description="Disordered" evidence="7">
    <location>
        <begin position="443"/>
        <end position="485"/>
    </location>
</feature>
<comment type="similarity">
    <text evidence="6">Belongs to the WRKY group II-b family.</text>
</comment>
<sequence>MGRSEESEMEIDLSLKLDAQEEAKEDEQLQSDDQVSEEPIEEESKEGKSEEVVDDASVALSSQENVKREEMEMNRMKEENKVLRKVVEHTMKDFYDLQMKFAVIQQSKQKKGPKIFLPLHGSDHEREETKRSPENLEEDDTTDHELGLSLRLQSSTSQQEREEGHKEENKGDVARFVPMQGKIHQSNFSGITSHVAPSPVNRKARVSVRARCEAATMNDGCQWRKYGQKIAKGNPCPRAYYRCTVAPGCPVRKQVQRCLEDMSILITTYEGNHNHPLPVGATAMASTASAAASFMLVDSSNPLSDGISNITHHPPFPYQNPHIITSPSLYTSPFRTINNPHDPSKGIVLDLTNNAGNNQQFSMASSSRPSSQLGFSWLPNKPTSHNGNPNIVNNLFAGPKLVEEMGWKGGENKSLAENVSAIACDPKFRVAIAAAISSLINKENQTTQPTGHSLAPRDGESGGSSSKNWVLQSESTSGKPIPHSP</sequence>
<dbReference type="PROSITE" id="PS50811">
    <property type="entry name" value="WRKY"/>
    <property type="match status" value="1"/>
</dbReference>
<accession>A0ABC8RS35</accession>
<dbReference type="GO" id="GO:0005634">
    <property type="term" value="C:nucleus"/>
    <property type="evidence" value="ECO:0007669"/>
    <property type="project" value="UniProtKB-SubCell"/>
</dbReference>
<reference evidence="9 10" key="1">
    <citation type="submission" date="2024-02" db="EMBL/GenBank/DDBJ databases">
        <authorList>
            <person name="Vignale AGUSTIN F."/>
            <person name="Sosa J E."/>
            <person name="Modenutti C."/>
        </authorList>
    </citation>
    <scope>NUCLEOTIDE SEQUENCE [LARGE SCALE GENOMIC DNA]</scope>
</reference>
<dbReference type="EMBL" id="CAUOFW020001661">
    <property type="protein sequence ID" value="CAK9147272.1"/>
    <property type="molecule type" value="Genomic_DNA"/>
</dbReference>
<feature type="compositionally biased region" description="Polar residues" evidence="7">
    <location>
        <begin position="358"/>
        <end position="374"/>
    </location>
</feature>
<dbReference type="InterPro" id="IPR036576">
    <property type="entry name" value="WRKY_dom_sf"/>
</dbReference>
<evidence type="ECO:0000256" key="1">
    <source>
        <dbReference type="ARBA" id="ARBA00004123"/>
    </source>
</evidence>
<evidence type="ECO:0000256" key="5">
    <source>
        <dbReference type="ARBA" id="ARBA00023242"/>
    </source>
</evidence>
<evidence type="ECO:0000256" key="7">
    <source>
        <dbReference type="SAM" id="MobiDB-lite"/>
    </source>
</evidence>
<comment type="subcellular location">
    <subcellularLocation>
        <location evidence="1">Nucleus</location>
    </subcellularLocation>
</comment>
<dbReference type="InterPro" id="IPR003657">
    <property type="entry name" value="WRKY_dom"/>
</dbReference>
<dbReference type="AlphaFoldDB" id="A0ABC8RS35"/>
<keyword evidence="2" id="KW-0805">Transcription regulation</keyword>
<comment type="caution">
    <text evidence="9">The sequence shown here is derived from an EMBL/GenBank/DDBJ whole genome shotgun (WGS) entry which is preliminary data.</text>
</comment>
<evidence type="ECO:0000256" key="6">
    <source>
        <dbReference type="ARBA" id="ARBA00061007"/>
    </source>
</evidence>
<keyword evidence="4" id="KW-0804">Transcription</keyword>
<evidence type="ECO:0000259" key="8">
    <source>
        <dbReference type="PROSITE" id="PS50811"/>
    </source>
</evidence>
<feature type="compositionally biased region" description="Basic and acidic residues" evidence="7">
    <location>
        <begin position="65"/>
        <end position="76"/>
    </location>
</feature>
<evidence type="ECO:0000256" key="4">
    <source>
        <dbReference type="ARBA" id="ARBA00023163"/>
    </source>
</evidence>
<feature type="compositionally biased region" description="Acidic residues" evidence="7">
    <location>
        <begin position="23"/>
        <end position="44"/>
    </location>
</feature>
<feature type="region of interest" description="Disordered" evidence="7">
    <location>
        <begin position="17"/>
        <end position="76"/>
    </location>
</feature>
<evidence type="ECO:0000256" key="3">
    <source>
        <dbReference type="ARBA" id="ARBA00023125"/>
    </source>
</evidence>
<dbReference type="InterPro" id="IPR044810">
    <property type="entry name" value="WRKY_plant"/>
</dbReference>
<dbReference type="Pfam" id="PF03106">
    <property type="entry name" value="WRKY"/>
    <property type="match status" value="1"/>
</dbReference>
<dbReference type="SMART" id="SM00774">
    <property type="entry name" value="WRKY"/>
    <property type="match status" value="1"/>
</dbReference>
<feature type="domain" description="WRKY" evidence="8">
    <location>
        <begin position="212"/>
        <end position="278"/>
    </location>
</feature>
<dbReference type="Gene3D" id="2.20.25.80">
    <property type="entry name" value="WRKY domain"/>
    <property type="match status" value="1"/>
</dbReference>
<keyword evidence="3" id="KW-0238">DNA-binding</keyword>
<dbReference type="PANTHER" id="PTHR31429">
    <property type="entry name" value="WRKY TRANSCRIPTION FACTOR 36-RELATED"/>
    <property type="match status" value="1"/>
</dbReference>
<proteinExistence type="inferred from homology"/>
<dbReference type="FunFam" id="2.20.25.80:FF:000002">
    <property type="entry name" value="probable WRKY transcription factor 31"/>
    <property type="match status" value="1"/>
</dbReference>
<dbReference type="GO" id="GO:0003677">
    <property type="term" value="F:DNA binding"/>
    <property type="evidence" value="ECO:0007669"/>
    <property type="project" value="UniProtKB-KW"/>
</dbReference>
<keyword evidence="5" id="KW-0539">Nucleus</keyword>
<evidence type="ECO:0000256" key="2">
    <source>
        <dbReference type="ARBA" id="ARBA00023015"/>
    </source>
</evidence>
<gene>
    <name evidence="9" type="ORF">ILEXP_LOCUS15156</name>
</gene>
<evidence type="ECO:0000313" key="9">
    <source>
        <dbReference type="EMBL" id="CAK9147272.1"/>
    </source>
</evidence>
<dbReference type="PANTHER" id="PTHR31429:SF54">
    <property type="entry name" value="WRKY TRANSCRIPTION FACTOR 9-RELATED"/>
    <property type="match status" value="1"/>
</dbReference>
<evidence type="ECO:0000313" key="10">
    <source>
        <dbReference type="Proteomes" id="UP001642360"/>
    </source>
</evidence>
<feature type="region of interest" description="Disordered" evidence="7">
    <location>
        <begin position="358"/>
        <end position="386"/>
    </location>
</feature>